<comment type="caution">
    <text evidence="2">The sequence shown here is derived from an EMBL/GenBank/DDBJ whole genome shotgun (WGS) entry which is preliminary data.</text>
</comment>
<evidence type="ECO:0000313" key="2">
    <source>
        <dbReference type="EMBL" id="KAE9346373.1"/>
    </source>
</evidence>
<dbReference type="Proteomes" id="UP000486351">
    <property type="component" value="Unassembled WGS sequence"/>
</dbReference>
<evidence type="ECO:0000256" key="1">
    <source>
        <dbReference type="SAM" id="MobiDB-lite"/>
    </source>
</evidence>
<accession>A0A6G0S0H6</accession>
<reference evidence="2 3" key="1">
    <citation type="submission" date="2018-09" db="EMBL/GenBank/DDBJ databases">
        <title>Genomic investigation of the strawberry pathogen Phytophthora fragariae indicates pathogenicity is determined by transcriptional variation in three key races.</title>
        <authorList>
            <person name="Adams T.M."/>
            <person name="Armitage A.D."/>
            <person name="Sobczyk M.K."/>
            <person name="Bates H.J."/>
            <person name="Dunwell J.M."/>
            <person name="Nellist C.F."/>
            <person name="Harrison R.J."/>
        </authorList>
    </citation>
    <scope>NUCLEOTIDE SEQUENCE [LARGE SCALE GENOMIC DNA]</scope>
    <source>
        <strain evidence="2 3">NOV-77</strain>
    </source>
</reference>
<organism evidence="2 3">
    <name type="scientific">Phytophthora fragariae</name>
    <dbReference type="NCBI Taxonomy" id="53985"/>
    <lineage>
        <taxon>Eukaryota</taxon>
        <taxon>Sar</taxon>
        <taxon>Stramenopiles</taxon>
        <taxon>Oomycota</taxon>
        <taxon>Peronosporomycetes</taxon>
        <taxon>Peronosporales</taxon>
        <taxon>Peronosporaceae</taxon>
        <taxon>Phytophthora</taxon>
    </lineage>
</organism>
<evidence type="ECO:0000313" key="3">
    <source>
        <dbReference type="Proteomes" id="UP000486351"/>
    </source>
</evidence>
<feature type="region of interest" description="Disordered" evidence="1">
    <location>
        <begin position="1"/>
        <end position="20"/>
    </location>
</feature>
<gene>
    <name evidence="2" type="ORF">PF008_g8320</name>
</gene>
<protein>
    <submittedName>
        <fullName evidence="2">Uncharacterized protein</fullName>
    </submittedName>
</protein>
<sequence>MGAQFPGIGAHGDERAGASPVLPTRLQVLPRLQDTGRHAQEALQALRPPDSEPPRVAAAWEHITRIREYADKGALRTVSEWRHSAVKIIDPCGLRNERG</sequence>
<proteinExistence type="predicted"/>
<dbReference type="AlphaFoldDB" id="A0A6G0S0H6"/>
<dbReference type="EMBL" id="QXFY01000371">
    <property type="protein sequence ID" value="KAE9346373.1"/>
    <property type="molecule type" value="Genomic_DNA"/>
</dbReference>
<name>A0A6G0S0H6_9STRA</name>